<feature type="chain" id="PRO_5031569307" description="DUF4174 domain-containing protein" evidence="2">
    <location>
        <begin position="20"/>
        <end position="138"/>
    </location>
</feature>
<dbReference type="Pfam" id="PF13778">
    <property type="entry name" value="DUF4174"/>
    <property type="match status" value="1"/>
</dbReference>
<comment type="caution">
    <text evidence="4">The sequence shown here is derived from an EMBL/GenBank/DDBJ whole genome shotgun (WGS) entry which is preliminary data.</text>
</comment>
<accession>A0A7X0JGQ2</accession>
<dbReference type="InterPro" id="IPR025232">
    <property type="entry name" value="DUF4174"/>
</dbReference>
<dbReference type="EMBL" id="JACHBU010000001">
    <property type="protein sequence ID" value="MBB6507263.1"/>
    <property type="molecule type" value="Genomic_DNA"/>
</dbReference>
<keyword evidence="1 2" id="KW-0732">Signal</keyword>
<feature type="domain" description="DUF4174" evidence="3">
    <location>
        <begin position="23"/>
        <end position="134"/>
    </location>
</feature>
<evidence type="ECO:0000256" key="1">
    <source>
        <dbReference type="ARBA" id="ARBA00022729"/>
    </source>
</evidence>
<name>A0A7X0JGQ2_9HYPH</name>
<reference evidence="4 5" key="1">
    <citation type="submission" date="2020-08" db="EMBL/GenBank/DDBJ databases">
        <title>The Agave Microbiome: Exploring the role of microbial communities in plant adaptations to desert environments.</title>
        <authorList>
            <person name="Partida-Martinez L.P."/>
        </authorList>
    </citation>
    <scope>NUCLEOTIDE SEQUENCE [LARGE SCALE GENOMIC DNA]</scope>
    <source>
        <strain evidence="4 5">AS3.12</strain>
    </source>
</reference>
<sequence length="138" mass="15119">MKRTLIAFALSLATSQVFAMDSLSHLEWKKRVLILFGDKGNASIARQVGILTSQKAELAERDMVVLQVSGDVVETIYGDVDRIDARRLRAEANIADGAFHVVLVGKDGGVKLKSDTVVSDVEMFDLIDRMPMRRGGKG</sequence>
<evidence type="ECO:0000313" key="4">
    <source>
        <dbReference type="EMBL" id="MBB6507263.1"/>
    </source>
</evidence>
<organism evidence="4 5">
    <name type="scientific">Rhizobium soli</name>
    <dbReference type="NCBI Taxonomy" id="424798"/>
    <lineage>
        <taxon>Bacteria</taxon>
        <taxon>Pseudomonadati</taxon>
        <taxon>Pseudomonadota</taxon>
        <taxon>Alphaproteobacteria</taxon>
        <taxon>Hyphomicrobiales</taxon>
        <taxon>Rhizobiaceae</taxon>
        <taxon>Rhizobium/Agrobacterium group</taxon>
        <taxon>Rhizobium</taxon>
    </lineage>
</organism>
<feature type="signal peptide" evidence="2">
    <location>
        <begin position="1"/>
        <end position="19"/>
    </location>
</feature>
<proteinExistence type="predicted"/>
<dbReference type="RefSeq" id="WP_184653747.1">
    <property type="nucleotide sequence ID" value="NZ_JACHBU010000001.1"/>
</dbReference>
<protein>
    <recommendedName>
        <fullName evidence="3">DUF4174 domain-containing protein</fullName>
    </recommendedName>
</protein>
<gene>
    <name evidence="4" type="ORF">F4695_000582</name>
</gene>
<evidence type="ECO:0000313" key="5">
    <source>
        <dbReference type="Proteomes" id="UP000585437"/>
    </source>
</evidence>
<evidence type="ECO:0000259" key="3">
    <source>
        <dbReference type="Pfam" id="PF13778"/>
    </source>
</evidence>
<dbReference type="Proteomes" id="UP000585437">
    <property type="component" value="Unassembled WGS sequence"/>
</dbReference>
<keyword evidence="5" id="KW-1185">Reference proteome</keyword>
<dbReference type="AlphaFoldDB" id="A0A7X0JGQ2"/>
<evidence type="ECO:0000256" key="2">
    <source>
        <dbReference type="SAM" id="SignalP"/>
    </source>
</evidence>